<gene>
    <name evidence="2" type="ORF">ACFPOE_21815</name>
</gene>
<dbReference type="PRINTS" id="PR00598">
    <property type="entry name" value="HTHMARR"/>
</dbReference>
<dbReference type="Proteomes" id="UP001596037">
    <property type="component" value="Unassembled WGS sequence"/>
</dbReference>
<dbReference type="RefSeq" id="WP_376852435.1">
    <property type="nucleotide sequence ID" value="NZ_JBHSMF010000010.1"/>
</dbReference>
<sequence>MPAKRAPRPDVTPAGQLAEAKLHFVLGYQLAQAAIVTNGLFARHAGKPFALRPVEYTVLTLIAENPGGSQARLARALAVTAPHITAIIDRLEARGWIARGRSADDRRSQALQATQLGEELARKATQAIVDGERAALSTLSAGEQMILVELLHKVACSRPAAAG</sequence>
<dbReference type="Pfam" id="PF01047">
    <property type="entry name" value="MarR"/>
    <property type="match status" value="1"/>
</dbReference>
<evidence type="ECO:0000313" key="3">
    <source>
        <dbReference type="Proteomes" id="UP001596037"/>
    </source>
</evidence>
<dbReference type="PROSITE" id="PS50995">
    <property type="entry name" value="HTH_MARR_2"/>
    <property type="match status" value="1"/>
</dbReference>
<dbReference type="InterPro" id="IPR036390">
    <property type="entry name" value="WH_DNA-bd_sf"/>
</dbReference>
<dbReference type="SMART" id="SM00347">
    <property type="entry name" value="HTH_MARR"/>
    <property type="match status" value="1"/>
</dbReference>
<evidence type="ECO:0000313" key="2">
    <source>
        <dbReference type="EMBL" id="MFC5500195.1"/>
    </source>
</evidence>
<name>A0ABW0NHS3_9BURK</name>
<dbReference type="SUPFAM" id="SSF46785">
    <property type="entry name" value="Winged helix' DNA-binding domain"/>
    <property type="match status" value="1"/>
</dbReference>
<proteinExistence type="predicted"/>
<dbReference type="Gene3D" id="1.10.10.10">
    <property type="entry name" value="Winged helix-like DNA-binding domain superfamily/Winged helix DNA-binding domain"/>
    <property type="match status" value="1"/>
</dbReference>
<dbReference type="InterPro" id="IPR000835">
    <property type="entry name" value="HTH_MarR-typ"/>
</dbReference>
<organism evidence="2 3">
    <name type="scientific">Caenimonas terrae</name>
    <dbReference type="NCBI Taxonomy" id="696074"/>
    <lineage>
        <taxon>Bacteria</taxon>
        <taxon>Pseudomonadati</taxon>
        <taxon>Pseudomonadota</taxon>
        <taxon>Betaproteobacteria</taxon>
        <taxon>Burkholderiales</taxon>
        <taxon>Comamonadaceae</taxon>
        <taxon>Caenimonas</taxon>
    </lineage>
</organism>
<dbReference type="PANTHER" id="PTHR33164">
    <property type="entry name" value="TRANSCRIPTIONAL REGULATOR, MARR FAMILY"/>
    <property type="match status" value="1"/>
</dbReference>
<keyword evidence="3" id="KW-1185">Reference proteome</keyword>
<accession>A0ABW0NHS3</accession>
<dbReference type="PANTHER" id="PTHR33164:SF95">
    <property type="entry name" value="TRANSCRIPTIONAL REGULATOR"/>
    <property type="match status" value="1"/>
</dbReference>
<protein>
    <submittedName>
        <fullName evidence="2">MarR family winged helix-turn-helix transcriptional regulator</fullName>
    </submittedName>
</protein>
<feature type="domain" description="HTH marR-type" evidence="1">
    <location>
        <begin position="23"/>
        <end position="156"/>
    </location>
</feature>
<dbReference type="EMBL" id="JBHSMF010000010">
    <property type="protein sequence ID" value="MFC5500195.1"/>
    <property type="molecule type" value="Genomic_DNA"/>
</dbReference>
<dbReference type="InterPro" id="IPR039422">
    <property type="entry name" value="MarR/SlyA-like"/>
</dbReference>
<evidence type="ECO:0000259" key="1">
    <source>
        <dbReference type="PROSITE" id="PS50995"/>
    </source>
</evidence>
<comment type="caution">
    <text evidence="2">The sequence shown here is derived from an EMBL/GenBank/DDBJ whole genome shotgun (WGS) entry which is preliminary data.</text>
</comment>
<dbReference type="InterPro" id="IPR036388">
    <property type="entry name" value="WH-like_DNA-bd_sf"/>
</dbReference>
<reference evidence="3" key="1">
    <citation type="journal article" date="2019" name="Int. J. Syst. Evol. Microbiol.">
        <title>The Global Catalogue of Microorganisms (GCM) 10K type strain sequencing project: providing services to taxonomists for standard genome sequencing and annotation.</title>
        <authorList>
            <consortium name="The Broad Institute Genomics Platform"/>
            <consortium name="The Broad Institute Genome Sequencing Center for Infectious Disease"/>
            <person name="Wu L."/>
            <person name="Ma J."/>
        </authorList>
    </citation>
    <scope>NUCLEOTIDE SEQUENCE [LARGE SCALE GENOMIC DNA]</scope>
    <source>
        <strain evidence="3">CCUG 57401</strain>
    </source>
</reference>